<dbReference type="GO" id="GO:0009968">
    <property type="term" value="P:negative regulation of signal transduction"/>
    <property type="evidence" value="ECO:0007669"/>
    <property type="project" value="UniProtKB-KW"/>
</dbReference>
<dbReference type="Pfam" id="PF00017">
    <property type="entry name" value="SH2"/>
    <property type="match status" value="1"/>
</dbReference>
<dbReference type="GO" id="GO:0046935">
    <property type="term" value="F:1-phosphatidylinositol-3-kinase regulator activity"/>
    <property type="evidence" value="ECO:0007669"/>
    <property type="project" value="TreeGrafter"/>
</dbReference>
<dbReference type="AlphaFoldDB" id="A0A7R9HQP3"/>
<gene>
    <name evidence="9" type="ORF">TMSB3V08_LOCUS7805</name>
</gene>
<feature type="domain" description="SH2" evidence="7">
    <location>
        <begin position="472"/>
        <end position="578"/>
    </location>
</feature>
<evidence type="ECO:0008006" key="10">
    <source>
        <dbReference type="Google" id="ProtNLM"/>
    </source>
</evidence>
<dbReference type="InterPro" id="IPR000980">
    <property type="entry name" value="SH2"/>
</dbReference>
<dbReference type="PANTHER" id="PTHR10155:SF5">
    <property type="entry name" value="SUPPRESSOR OF CYTOKINE SIGNALING 7"/>
    <property type="match status" value="1"/>
</dbReference>
<dbReference type="GO" id="GO:0046854">
    <property type="term" value="P:phosphatidylinositol phosphate biosynthetic process"/>
    <property type="evidence" value="ECO:0007669"/>
    <property type="project" value="TreeGrafter"/>
</dbReference>
<evidence type="ECO:0000313" key="9">
    <source>
        <dbReference type="EMBL" id="CAD7431061.1"/>
    </source>
</evidence>
<proteinExistence type="predicted"/>
<dbReference type="EMBL" id="OB794772">
    <property type="protein sequence ID" value="CAD7431061.1"/>
    <property type="molecule type" value="Genomic_DNA"/>
</dbReference>
<accession>A0A7R9HQP3</accession>
<name>A0A7R9HQP3_9NEOP</name>
<organism evidence="9">
    <name type="scientific">Timema monikensis</name>
    <dbReference type="NCBI Taxonomy" id="170555"/>
    <lineage>
        <taxon>Eukaryota</taxon>
        <taxon>Metazoa</taxon>
        <taxon>Ecdysozoa</taxon>
        <taxon>Arthropoda</taxon>
        <taxon>Hexapoda</taxon>
        <taxon>Insecta</taxon>
        <taxon>Pterygota</taxon>
        <taxon>Neoptera</taxon>
        <taxon>Polyneoptera</taxon>
        <taxon>Phasmatodea</taxon>
        <taxon>Timematodea</taxon>
        <taxon>Timematoidea</taxon>
        <taxon>Timematidae</taxon>
        <taxon>Timema</taxon>
    </lineage>
</organism>
<keyword evidence="4 5" id="KW-0727">SH2 domain</keyword>
<feature type="domain" description="SOCS box" evidence="8">
    <location>
        <begin position="573"/>
        <end position="623"/>
    </location>
</feature>
<dbReference type="CDD" id="cd10388">
    <property type="entry name" value="SH2_SOCS7"/>
    <property type="match status" value="1"/>
</dbReference>
<sequence>MESPPTCSTLSEVFLSSDDSGLLLTSGLSGSVSSSSGDTGACHFAMELSESDVEEKSLSHDDSADYSDDMCGDNFNTLKKGPGWPDSPVLSSSDSKHLVAIDPPPEFQDSPPSPHHYSDPASLTLKCKPEGLLPLTNNDISCCPMLLWVEKFASKFVSALLEEALSISCKVAWSIHCSQECHRTELPPVRWGGPRLCWTPELLSFSPCHEGGSRTSSRLSSSHNSLSVPVANRADDSSFITSAMSHDALHISDMYNVPFDSDIYAVPIDVVRPSSQTPLRPRRQQRHHRKRKRHGSSVSQSYRQVVSSSHAHVLKPLHFPPELVNESGAKRHSVPGTSALCQPSPTHTEPIHMTLHEVRQYLHNLYSSSSDSSENKGEVPVVQVSEDVTVRLTSAVTEEDSPDSTSILGNEMVKPPFLRRALPPLPNRTDTNPTPLSSPEDVLLGPDEDQDLVEEPSMDFASSIEKVKDYGWYWGPISGEAAEKILSNEPDGSFIVRDSSDDHYIFSLTFKLNGCIRHVRIEHDQGNFSFGSCTKFKSHTIVDFIQNAVEHSRSGRYLFFLHRRPVLGPMRVQLLHPVSRFKQVQSLQHMCRFVILKLVRRDLIHTLPLPRRLIDYMNTPHYYSEQLLEEDRGSSKGPSPSTDDVELLSFVPQEHS</sequence>
<dbReference type="Pfam" id="PF07525">
    <property type="entry name" value="SOCS_box"/>
    <property type="match status" value="1"/>
</dbReference>
<dbReference type="SUPFAM" id="SSF158235">
    <property type="entry name" value="SOCS box-like"/>
    <property type="match status" value="1"/>
</dbReference>
<dbReference type="SMART" id="SM00969">
    <property type="entry name" value="SOCS_box"/>
    <property type="match status" value="1"/>
</dbReference>
<dbReference type="PROSITE" id="PS50225">
    <property type="entry name" value="SOCS"/>
    <property type="match status" value="1"/>
</dbReference>
<evidence type="ECO:0000256" key="1">
    <source>
        <dbReference type="ARBA" id="ARBA00022604"/>
    </source>
</evidence>
<feature type="region of interest" description="Disordered" evidence="6">
    <location>
        <begin position="628"/>
        <end position="656"/>
    </location>
</feature>
<dbReference type="InterPro" id="IPR037346">
    <property type="entry name" value="SOCS7_SOCS"/>
</dbReference>
<feature type="region of interest" description="Disordered" evidence="6">
    <location>
        <begin position="274"/>
        <end position="302"/>
    </location>
</feature>
<protein>
    <recommendedName>
        <fullName evidence="10">Suppressor of cytokine signaling 7</fullName>
    </recommendedName>
</protein>
<feature type="compositionally biased region" description="Basic residues" evidence="6">
    <location>
        <begin position="280"/>
        <end position="295"/>
    </location>
</feature>
<keyword evidence="3" id="KW-0833">Ubl conjugation pathway</keyword>
<dbReference type="CDD" id="cd03741">
    <property type="entry name" value="SOCS_SOCS7"/>
    <property type="match status" value="1"/>
</dbReference>
<evidence type="ECO:0000256" key="4">
    <source>
        <dbReference type="ARBA" id="ARBA00022999"/>
    </source>
</evidence>
<dbReference type="InterPro" id="IPR035866">
    <property type="entry name" value="SOCS7_SH2"/>
</dbReference>
<reference evidence="9" key="1">
    <citation type="submission" date="2020-11" db="EMBL/GenBank/DDBJ databases">
        <authorList>
            <person name="Tran Van P."/>
        </authorList>
    </citation>
    <scope>NUCLEOTIDE SEQUENCE</scope>
</reference>
<dbReference type="GO" id="GO:0035556">
    <property type="term" value="P:intracellular signal transduction"/>
    <property type="evidence" value="ECO:0007669"/>
    <property type="project" value="InterPro"/>
</dbReference>
<dbReference type="PROSITE" id="PS50001">
    <property type="entry name" value="SH2"/>
    <property type="match status" value="1"/>
</dbReference>
<dbReference type="SMART" id="SM00252">
    <property type="entry name" value="SH2"/>
    <property type="match status" value="1"/>
</dbReference>
<evidence type="ECO:0000259" key="7">
    <source>
        <dbReference type="PROSITE" id="PS50001"/>
    </source>
</evidence>
<dbReference type="SMART" id="SM00253">
    <property type="entry name" value="SOCS"/>
    <property type="match status" value="1"/>
</dbReference>
<evidence type="ECO:0000256" key="3">
    <source>
        <dbReference type="ARBA" id="ARBA00022786"/>
    </source>
</evidence>
<keyword evidence="1" id="KW-0341">Growth regulation</keyword>
<dbReference type="GO" id="GO:0005942">
    <property type="term" value="C:phosphatidylinositol 3-kinase complex"/>
    <property type="evidence" value="ECO:0007669"/>
    <property type="project" value="TreeGrafter"/>
</dbReference>
<evidence type="ECO:0000256" key="5">
    <source>
        <dbReference type="PROSITE-ProRule" id="PRU00191"/>
    </source>
</evidence>
<dbReference type="InterPro" id="IPR036860">
    <property type="entry name" value="SH2_dom_sf"/>
</dbReference>
<dbReference type="InterPro" id="IPR036036">
    <property type="entry name" value="SOCS_box-like_dom_sf"/>
</dbReference>
<feature type="region of interest" description="Disordered" evidence="6">
    <location>
        <begin position="418"/>
        <end position="443"/>
    </location>
</feature>
<evidence type="ECO:0000256" key="2">
    <source>
        <dbReference type="ARBA" id="ARBA00022700"/>
    </source>
</evidence>
<keyword evidence="2" id="KW-0734">Signal transduction inhibitor</keyword>
<evidence type="ECO:0000256" key="6">
    <source>
        <dbReference type="SAM" id="MobiDB-lite"/>
    </source>
</evidence>
<dbReference type="InterPro" id="IPR001496">
    <property type="entry name" value="SOCS_box"/>
</dbReference>
<evidence type="ECO:0000259" key="8">
    <source>
        <dbReference type="PROSITE" id="PS50225"/>
    </source>
</evidence>
<dbReference type="Gene3D" id="3.30.505.10">
    <property type="entry name" value="SH2 domain"/>
    <property type="match status" value="1"/>
</dbReference>
<dbReference type="SUPFAM" id="SSF55550">
    <property type="entry name" value="SH2 domain"/>
    <property type="match status" value="1"/>
</dbReference>
<dbReference type="PANTHER" id="PTHR10155">
    <property type="entry name" value="PHOSPHATIDYLINOSITOL 3-KINASE REGULATORY SUBUNIT"/>
    <property type="match status" value="1"/>
</dbReference>